<evidence type="ECO:0000313" key="5">
    <source>
        <dbReference type="EMBL" id="KEI43696.1"/>
    </source>
</evidence>
<dbReference type="AlphaFoldDB" id="I0JV91"/>
<feature type="chain" id="PRO_5007667411" evidence="2">
    <location>
        <begin position="23"/>
        <end position="579"/>
    </location>
</feature>
<evidence type="ECO:0000256" key="2">
    <source>
        <dbReference type="SAM" id="SignalP"/>
    </source>
</evidence>
<dbReference type="PANTHER" id="PTHR43283">
    <property type="entry name" value="BETA-LACTAMASE-RELATED"/>
    <property type="match status" value="1"/>
</dbReference>
<dbReference type="EMBL" id="JNVU01000037">
    <property type="protein sequence ID" value="KEI43696.1"/>
    <property type="molecule type" value="Genomic_DNA"/>
</dbReference>
<name>I0JV91_9PSEU</name>
<dbReference type="InterPro" id="IPR001466">
    <property type="entry name" value="Beta-lactam-related"/>
</dbReference>
<feature type="signal peptide" evidence="2">
    <location>
        <begin position="1"/>
        <end position="22"/>
    </location>
</feature>
<dbReference type="OrthoDB" id="9809635at2"/>
<organism evidence="4">
    <name type="scientific">Saccharopolyspora rectivirgula</name>
    <dbReference type="NCBI Taxonomy" id="28042"/>
    <lineage>
        <taxon>Bacteria</taxon>
        <taxon>Bacillati</taxon>
        <taxon>Actinomycetota</taxon>
        <taxon>Actinomycetes</taxon>
        <taxon>Pseudonocardiales</taxon>
        <taxon>Pseudonocardiaceae</taxon>
        <taxon>Saccharopolyspora</taxon>
    </lineage>
</organism>
<dbReference type="Gene3D" id="3.40.710.10">
    <property type="entry name" value="DD-peptidase/beta-lactamase superfamily"/>
    <property type="match status" value="1"/>
</dbReference>
<dbReference type="EMBL" id="HE793707">
    <property type="protein sequence ID" value="CCG85358.1"/>
    <property type="molecule type" value="Genomic_DNA"/>
</dbReference>
<evidence type="ECO:0000313" key="6">
    <source>
        <dbReference type="Proteomes" id="UP000031419"/>
    </source>
</evidence>
<reference evidence="5 6" key="2">
    <citation type="submission" date="2014-06" db="EMBL/GenBank/DDBJ databases">
        <title>Saccharopolyspora rectivirgula DSM-43113 Genome sequencing.</title>
        <authorList>
            <person name="Barrera C."/>
            <person name="Millon L."/>
            <person name="Rognon B."/>
            <person name="Zaugg C."/>
            <person name="Monod M."/>
        </authorList>
    </citation>
    <scope>NUCLEOTIDE SEQUENCE [LARGE SCALE GENOMIC DNA]</scope>
    <source>
        <strain evidence="5 6">DSM 43113</strain>
    </source>
</reference>
<evidence type="ECO:0000259" key="3">
    <source>
        <dbReference type="Pfam" id="PF00144"/>
    </source>
</evidence>
<sequence length="579" mass="62780">MGRSVLALILLSMTVLTGAASAQPVEHVDGHFDRPQEGFAPPGTVLRLGSAEEAGLDPAPIEAALRKIASWTERTPELDHPMYAGAVSLVAHDGVVVRHEATGYEVRYVDGQGRELPREQWEPMRPDTIFDVASVSKLFTSIAALQQVEAGKIRLDAPVAEYLPEFGNNGKERITVEQLLTHTSGLPAVVQLWKIPEEQRIPFVMQLAPENPPGTHYNYSDPNMITLGLLVERVAGAPLDEVVARGITEPLGMEDTGYNPPREKLHRIAATEYQVDPPRGMVRGEVHDENAWALGGVAGQAGVFSTARDLAVLGQTLLNGGTYRGERILSEESVRLMLTNFNEEFPGNAHGLGFELDQRWYMAGLSSPHTAGHTGYTGTSLVIDPMSRSVVVLLTNRVHPSREWGSNNAARRELAQGLAKSLAVSPARGSASWYADEDEEAVLRTVPLPARGPVRVSFSAFVDTWADAEGTAPLLLEASTDGVHWRPVPVRATGPGAPEGPVEQLAASGHRRWWEVSAEVPAQSGQPVQLRWHYVPDASNPGRGVNLDGILVADRQGVLLDGERESDRLIPQGWVSVSR</sequence>
<gene>
    <name evidence="4" type="primary">gsr21</name>
    <name evidence="5" type="ORF">GU90_15340</name>
</gene>
<dbReference type="Pfam" id="PF00144">
    <property type="entry name" value="Beta-lactamase"/>
    <property type="match status" value="1"/>
</dbReference>
<dbReference type="InterPro" id="IPR012338">
    <property type="entry name" value="Beta-lactam/transpept-like"/>
</dbReference>
<keyword evidence="6" id="KW-1185">Reference proteome</keyword>
<reference evidence="4" key="1">
    <citation type="submission" date="2012-03" db="EMBL/GenBank/DDBJ databases">
        <title>Identification of immuno-reactive proteins from Saccharopolyspora rectivirgula for serodiagnosis of Farmers Lung Disease.</title>
        <authorList>
            <person name="Barrera C."/>
            <person name="Rognon B."/>
            <person name="Millon L."/>
            <person name="Quadroni M."/>
            <person name="Roussel S."/>
            <person name="Reboux G."/>
            <person name="Zaugg C."/>
            <person name="Monod M."/>
        </authorList>
    </citation>
    <scope>NUCLEOTIDE SEQUENCE</scope>
    <source>
        <strain evidence="4">DSMZ 43113</strain>
    </source>
</reference>
<dbReference type="eggNOG" id="COG1680">
    <property type="taxonomic scope" value="Bacteria"/>
</dbReference>
<dbReference type="PANTHER" id="PTHR43283:SF11">
    <property type="entry name" value="BETA-LACTAMASE-RELATED DOMAIN-CONTAINING PROTEIN"/>
    <property type="match status" value="1"/>
</dbReference>
<evidence type="ECO:0000313" key="4">
    <source>
        <dbReference type="EMBL" id="CCG85358.1"/>
    </source>
</evidence>
<feature type="domain" description="Beta-lactamase-related" evidence="3">
    <location>
        <begin position="84"/>
        <end position="415"/>
    </location>
</feature>
<accession>I0JV91</accession>
<evidence type="ECO:0000256" key="1">
    <source>
        <dbReference type="ARBA" id="ARBA00022801"/>
    </source>
</evidence>
<dbReference type="SUPFAM" id="SSF56601">
    <property type="entry name" value="beta-lactamase/transpeptidase-like"/>
    <property type="match status" value="1"/>
</dbReference>
<dbReference type="RefSeq" id="WP_029719773.1">
    <property type="nucleotide sequence ID" value="NZ_JNVU01000037.1"/>
</dbReference>
<dbReference type="InterPro" id="IPR050789">
    <property type="entry name" value="Diverse_Enzym_Activities"/>
</dbReference>
<dbReference type="Proteomes" id="UP000031419">
    <property type="component" value="Unassembled WGS sequence"/>
</dbReference>
<keyword evidence="1" id="KW-0378">Hydrolase</keyword>
<protein>
    <submittedName>
        <fullName evidence="5">Beta-lactamase</fullName>
    </submittedName>
    <submittedName>
        <fullName evidence="4">DNA</fullName>
    </submittedName>
</protein>
<proteinExistence type="predicted"/>
<dbReference type="STRING" id="28042.GU90_15340"/>
<dbReference type="GO" id="GO:0016787">
    <property type="term" value="F:hydrolase activity"/>
    <property type="evidence" value="ECO:0007669"/>
    <property type="project" value="UniProtKB-KW"/>
</dbReference>
<keyword evidence="2" id="KW-0732">Signal</keyword>